<feature type="transmembrane region" description="Helical" evidence="1">
    <location>
        <begin position="189"/>
        <end position="218"/>
    </location>
</feature>
<organism evidence="2 3">
    <name type="scientific">Waltera intestinalis</name>
    <dbReference type="NCBI Taxonomy" id="2606635"/>
    <lineage>
        <taxon>Bacteria</taxon>
        <taxon>Bacillati</taxon>
        <taxon>Bacillota</taxon>
        <taxon>Clostridia</taxon>
        <taxon>Lachnospirales</taxon>
        <taxon>Lachnospiraceae</taxon>
        <taxon>Waltera</taxon>
    </lineage>
</organism>
<reference evidence="2 3" key="1">
    <citation type="submission" date="2019-08" db="EMBL/GenBank/DDBJ databases">
        <title>In-depth cultivation of the pig gut microbiome towards novel bacterial diversity and tailored functional studies.</title>
        <authorList>
            <person name="Wylensek D."/>
            <person name="Hitch T.C.A."/>
            <person name="Clavel T."/>
        </authorList>
    </citation>
    <scope>NUCLEOTIDE SEQUENCE [LARGE SCALE GENOMIC DNA]</scope>
    <source>
        <strain evidence="2 3">WCA3-601-WT-6H</strain>
    </source>
</reference>
<dbReference type="RefSeq" id="WP_154494793.1">
    <property type="nucleotide sequence ID" value="NZ_VUMU01000001.1"/>
</dbReference>
<feature type="transmembrane region" description="Helical" evidence="1">
    <location>
        <begin position="92"/>
        <end position="113"/>
    </location>
</feature>
<feature type="transmembrane region" description="Helical" evidence="1">
    <location>
        <begin position="310"/>
        <end position="329"/>
    </location>
</feature>
<evidence type="ECO:0000313" key="3">
    <source>
        <dbReference type="Proteomes" id="UP000476055"/>
    </source>
</evidence>
<keyword evidence="3" id="KW-1185">Reference proteome</keyword>
<evidence type="ECO:0000313" key="2">
    <source>
        <dbReference type="EMBL" id="MST56690.1"/>
    </source>
</evidence>
<keyword evidence="1" id="KW-0472">Membrane</keyword>
<keyword evidence="1" id="KW-1133">Transmembrane helix</keyword>
<proteinExistence type="predicted"/>
<feature type="transmembrane region" description="Helical" evidence="1">
    <location>
        <begin position="280"/>
        <end position="298"/>
    </location>
</feature>
<sequence length="487" mass="54959">MKNNFAKWKPYIFLAILLLGLIPLIWLGRYNYPTGDDYYYGAETHLVWQQTGSIIQTLDAACAGVADSYQIWQGTYSALFLMYLAPNVFSNTAYHLVTFVILLLLCGGIFYLLCPLFRRFLPGTCGEWITVSSILSFLCIQTVEFQSDSFYWYNGSMYYTGFFAATLFFLGTLFRYLDNGKRILLLPLLLFAVFLGGGNYVSLLPCMLLSVTITLLLLLQKNKKAYICGITSVVLLLSFAVSAMAPGNHVRQSGMWKIPAWKAIAKCLLQGIRYTFAWTGLWWVLAALLLLPVFLRILQKKNGAFFSHPILFTGYAYGLFCSMSCPLFYTMNSTGPGRAVAIVYYMFLLISFTVFFYWIGFVVLKMQARPKPPERIEVSGKLNTARYLAMAVLLFSIPCTGLWQETSAMKAIRVLTDGEATAYAAEYEDRLLLLNDPEVTDVVLTPFTHQPALIYTGDLPGDPEDPTSRKVAQYFQKTSLYVNYGNN</sequence>
<dbReference type="EMBL" id="VUMU01000001">
    <property type="protein sequence ID" value="MST56690.1"/>
    <property type="molecule type" value="Genomic_DNA"/>
</dbReference>
<dbReference type="Proteomes" id="UP000476055">
    <property type="component" value="Unassembled WGS sequence"/>
</dbReference>
<feature type="transmembrane region" description="Helical" evidence="1">
    <location>
        <begin position="385"/>
        <end position="403"/>
    </location>
</feature>
<evidence type="ECO:0000256" key="1">
    <source>
        <dbReference type="SAM" id="Phobius"/>
    </source>
</evidence>
<name>A0A6L5YF37_9FIRM</name>
<feature type="transmembrane region" description="Helical" evidence="1">
    <location>
        <begin position="225"/>
        <end position="245"/>
    </location>
</feature>
<feature type="transmembrane region" description="Helical" evidence="1">
    <location>
        <begin position="341"/>
        <end position="364"/>
    </location>
</feature>
<protein>
    <recommendedName>
        <fullName evidence="4">Glycosyltransferase RgtA/B/C/D-like domain-containing protein</fullName>
    </recommendedName>
</protein>
<evidence type="ECO:0008006" key="4">
    <source>
        <dbReference type="Google" id="ProtNLM"/>
    </source>
</evidence>
<feature type="transmembrane region" description="Helical" evidence="1">
    <location>
        <begin position="12"/>
        <end position="30"/>
    </location>
</feature>
<dbReference type="AlphaFoldDB" id="A0A6L5YF37"/>
<feature type="transmembrane region" description="Helical" evidence="1">
    <location>
        <begin position="157"/>
        <end position="177"/>
    </location>
</feature>
<keyword evidence="1" id="KW-0812">Transmembrane</keyword>
<comment type="caution">
    <text evidence="2">The sequence shown here is derived from an EMBL/GenBank/DDBJ whole genome shotgun (WGS) entry which is preliminary data.</text>
</comment>
<accession>A0A6L5YF37</accession>
<gene>
    <name evidence="2" type="ORF">FYJ59_00225</name>
</gene>